<dbReference type="eggNOG" id="COG2333">
    <property type="taxonomic scope" value="Bacteria"/>
</dbReference>
<feature type="transmembrane region" description="Helical" evidence="7">
    <location>
        <begin position="237"/>
        <end position="259"/>
    </location>
</feature>
<accession>A0A1W2FQA0</accession>
<keyword evidence="10" id="KW-1185">Reference proteome</keyword>
<feature type="region of interest" description="Disordered" evidence="6">
    <location>
        <begin position="815"/>
        <end position="954"/>
    </location>
</feature>
<dbReference type="EMBL" id="FWYC01000021">
    <property type="protein sequence ID" value="SMD24111.1"/>
    <property type="molecule type" value="Genomic_DNA"/>
</dbReference>
<evidence type="ECO:0000313" key="10">
    <source>
        <dbReference type="Proteomes" id="UP000192840"/>
    </source>
</evidence>
<dbReference type="RefSeq" id="WP_084402193.1">
    <property type="nucleotide sequence ID" value="NZ_FWYC01000021.1"/>
</dbReference>
<keyword evidence="4 7" id="KW-1133">Transmembrane helix</keyword>
<protein>
    <submittedName>
        <fullName evidence="9">Competence protein ComEC</fullName>
    </submittedName>
</protein>
<dbReference type="InterPro" id="IPR004477">
    <property type="entry name" value="ComEC_N"/>
</dbReference>
<dbReference type="InterPro" id="IPR001279">
    <property type="entry name" value="Metallo-B-lactamas"/>
</dbReference>
<feature type="transmembrane region" description="Helical" evidence="7">
    <location>
        <begin position="334"/>
        <end position="352"/>
    </location>
</feature>
<feature type="domain" description="Metallo-beta-lactamase" evidence="8">
    <location>
        <begin position="521"/>
        <end position="717"/>
    </location>
</feature>
<evidence type="ECO:0000256" key="7">
    <source>
        <dbReference type="SAM" id="Phobius"/>
    </source>
</evidence>
<name>A0A1W2FQA0_9PSEU</name>
<evidence type="ECO:0000256" key="3">
    <source>
        <dbReference type="ARBA" id="ARBA00022692"/>
    </source>
</evidence>
<keyword evidence="5 7" id="KW-0472">Membrane</keyword>
<dbReference type="PANTHER" id="PTHR30619">
    <property type="entry name" value="DNA INTERNALIZATION/COMPETENCE PROTEIN COMEC/REC2"/>
    <property type="match status" value="1"/>
</dbReference>
<sequence>MARKHPVAHDFRLVPAAAAVWTTAVAGLFLSWQAAVFTGLAAGAVGLMAWRRAWWNRTCAIALLISGPVAAAWVGGNVLRAESHPLRLAADEGRSTTLTVELTTRPKGIRAAGFGGTQAGVENVVIRATANGAQLVLLAPADKWRDLLPGQKVTVKGTLAPSRGGDLASALLRVRGPPQDPRPAPVWQSWADELRDGLRRASKVLGDEEAGLLPALVVGDTEQMVPRIVEEFRTAGLAHLLAVSGANLAIVCGAVYLLTRRLGPRPAAFAALTALVGFVILAGPEPSVLRAAVMGAVALLALVLGRQRSAVPSLATAVLVLVLHDPALGGDPGFALSVVATAALVLVAPKWARALKRRGVPNGLAEAIVVPMAASLATAPVVAGLSGQVSLVSVVANLVAGPVVAPATVLGVLAAAVAPLSPQVAEVVTHVAGPAVSWLITVGRQASAVPGAAVGWPDGWAGALALTVVTAVVVLLLRFKKTRTLVIAVLVGGFVVLVPLRVVAPVWPPDGWKVVSCDVGQGDALVLATDDADTAVLVDTGPDPGAVDRCLKTLGIKRIPLVVLTHLHADHVGGLDAVLTGRAVGAVAVGPLREPAWAWREVGGRARAHGVRVVEPKAGERFVLPGLELEVMGPRRPPIAEAENTTVNDYSLVIRAHTRAGRVLLTGDVELAGQAALLGERDLSAEVLKVPHHGSRYSLPAFLKAVRPRVALVSVGAGNRYGHPSPHVIDVLRAGGALVLRTDKDGDLAVLPGNRIVRRRRDGLGQVVQRALPHYRWHAGPRVGAVADELLGDAVAARRAETRFRLLHLRNARRRHPRRHVQGDDHARGASDEGGDTGGGVRPRRGARVRRRAADRAGRLARLPLQRAQGGSPVAATDRGMASDRGGGRAARGGRPATLPAHGLAQDGRDLPVRHRPRLRFATALPSPEAQQTRRETARRRERVSEPEEVIDRR</sequence>
<dbReference type="CDD" id="cd07731">
    <property type="entry name" value="ComA-like_MBL-fold"/>
    <property type="match status" value="1"/>
</dbReference>
<feature type="transmembrane region" description="Helical" evidence="7">
    <location>
        <begin position="20"/>
        <end position="47"/>
    </location>
</feature>
<reference evidence="10" key="1">
    <citation type="submission" date="2017-04" db="EMBL/GenBank/DDBJ databases">
        <authorList>
            <person name="Varghese N."/>
            <person name="Submissions S."/>
        </authorList>
    </citation>
    <scope>NUCLEOTIDE SEQUENCE [LARGE SCALE GENOMIC DNA]</scope>
    <source>
        <strain evidence="10">DSM 44073</strain>
    </source>
</reference>
<dbReference type="SMART" id="SM00849">
    <property type="entry name" value="Lactamase_B"/>
    <property type="match status" value="1"/>
</dbReference>
<comment type="subcellular location">
    <subcellularLocation>
        <location evidence="1">Cell membrane</location>
        <topology evidence="1">Multi-pass membrane protein</topology>
    </subcellularLocation>
</comment>
<dbReference type="Proteomes" id="UP000192840">
    <property type="component" value="Unassembled WGS sequence"/>
</dbReference>
<dbReference type="Pfam" id="PF03772">
    <property type="entry name" value="Competence"/>
    <property type="match status" value="1"/>
</dbReference>
<keyword evidence="3 7" id="KW-0812">Transmembrane</keyword>
<feature type="transmembrane region" description="Helical" evidence="7">
    <location>
        <begin position="364"/>
        <end position="385"/>
    </location>
</feature>
<feature type="transmembrane region" description="Helical" evidence="7">
    <location>
        <begin position="266"/>
        <end position="282"/>
    </location>
</feature>
<dbReference type="GO" id="GO:0030420">
    <property type="term" value="P:establishment of competence for transformation"/>
    <property type="evidence" value="ECO:0007669"/>
    <property type="project" value="InterPro"/>
</dbReference>
<feature type="transmembrane region" description="Helical" evidence="7">
    <location>
        <begin position="391"/>
        <end position="417"/>
    </location>
</feature>
<organism evidence="9 10">
    <name type="scientific">Lentzea albidocapillata</name>
    <dbReference type="NCBI Taxonomy" id="40571"/>
    <lineage>
        <taxon>Bacteria</taxon>
        <taxon>Bacillati</taxon>
        <taxon>Actinomycetota</taxon>
        <taxon>Actinomycetes</taxon>
        <taxon>Pseudonocardiales</taxon>
        <taxon>Pseudonocardiaceae</taxon>
        <taxon>Lentzea</taxon>
    </lineage>
</organism>
<dbReference type="PANTHER" id="PTHR30619:SF1">
    <property type="entry name" value="RECOMBINATION PROTEIN 2"/>
    <property type="match status" value="1"/>
</dbReference>
<feature type="compositionally biased region" description="Basic and acidic residues" evidence="6">
    <location>
        <begin position="943"/>
        <end position="954"/>
    </location>
</feature>
<evidence type="ECO:0000256" key="4">
    <source>
        <dbReference type="ARBA" id="ARBA00022989"/>
    </source>
</evidence>
<dbReference type="InterPro" id="IPR004797">
    <property type="entry name" value="Competence_ComEC/Rec2"/>
</dbReference>
<dbReference type="NCBIfam" id="TIGR00361">
    <property type="entry name" value="ComEC_Rec2"/>
    <property type="match status" value="1"/>
</dbReference>
<gene>
    <name evidence="9" type="ORF">SAMN05660733_07584</name>
</gene>
<feature type="transmembrane region" description="Helical" evidence="7">
    <location>
        <begin position="484"/>
        <end position="507"/>
    </location>
</feature>
<dbReference type="InterPro" id="IPR036866">
    <property type="entry name" value="RibonucZ/Hydroxyglut_hydro"/>
</dbReference>
<dbReference type="STRING" id="40571.SAMN05660733_07584"/>
<proteinExistence type="predicted"/>
<feature type="compositionally biased region" description="Basic residues" evidence="6">
    <location>
        <begin position="842"/>
        <end position="851"/>
    </location>
</feature>
<dbReference type="Pfam" id="PF00753">
    <property type="entry name" value="Lactamase_B"/>
    <property type="match status" value="1"/>
</dbReference>
<evidence type="ECO:0000259" key="8">
    <source>
        <dbReference type="SMART" id="SM00849"/>
    </source>
</evidence>
<dbReference type="SUPFAM" id="SSF56281">
    <property type="entry name" value="Metallo-hydrolase/oxidoreductase"/>
    <property type="match status" value="1"/>
</dbReference>
<feature type="compositionally biased region" description="Basic and acidic residues" evidence="6">
    <location>
        <begin position="821"/>
        <end position="831"/>
    </location>
</feature>
<dbReference type="Gene3D" id="3.60.15.10">
    <property type="entry name" value="Ribonuclease Z/Hydroxyacylglutathione hydrolase-like"/>
    <property type="match status" value="1"/>
</dbReference>
<evidence type="ECO:0000313" key="9">
    <source>
        <dbReference type="EMBL" id="SMD24111.1"/>
    </source>
</evidence>
<dbReference type="NCBIfam" id="TIGR00360">
    <property type="entry name" value="ComEC_N-term"/>
    <property type="match status" value="1"/>
</dbReference>
<dbReference type="OrthoDB" id="7177610at2"/>
<dbReference type="AlphaFoldDB" id="A0A1W2FQA0"/>
<evidence type="ECO:0000256" key="2">
    <source>
        <dbReference type="ARBA" id="ARBA00022475"/>
    </source>
</evidence>
<dbReference type="InterPro" id="IPR052159">
    <property type="entry name" value="Competence_DNA_uptake"/>
</dbReference>
<evidence type="ECO:0000256" key="5">
    <source>
        <dbReference type="ARBA" id="ARBA00023136"/>
    </source>
</evidence>
<feature type="transmembrane region" description="Helical" evidence="7">
    <location>
        <begin position="460"/>
        <end position="477"/>
    </location>
</feature>
<dbReference type="InterPro" id="IPR035681">
    <property type="entry name" value="ComA-like_MBL"/>
</dbReference>
<dbReference type="eggNOG" id="COG0658">
    <property type="taxonomic scope" value="Bacteria"/>
</dbReference>
<evidence type="ECO:0000256" key="1">
    <source>
        <dbReference type="ARBA" id="ARBA00004651"/>
    </source>
</evidence>
<evidence type="ECO:0000256" key="6">
    <source>
        <dbReference type="SAM" id="MobiDB-lite"/>
    </source>
</evidence>
<dbReference type="GO" id="GO:0005886">
    <property type="term" value="C:plasma membrane"/>
    <property type="evidence" value="ECO:0007669"/>
    <property type="project" value="UniProtKB-SubCell"/>
</dbReference>
<feature type="transmembrane region" description="Helical" evidence="7">
    <location>
        <begin position="288"/>
        <end position="304"/>
    </location>
</feature>
<feature type="transmembrane region" description="Helical" evidence="7">
    <location>
        <begin position="59"/>
        <end position="79"/>
    </location>
</feature>
<keyword evidence="2" id="KW-1003">Cell membrane</keyword>